<dbReference type="GO" id="GO:0004813">
    <property type="term" value="F:alanine-tRNA ligase activity"/>
    <property type="evidence" value="ECO:0007669"/>
    <property type="project" value="InterPro"/>
</dbReference>
<gene>
    <name evidence="8" type="ORF">CHU95_19370</name>
</gene>
<dbReference type="Gene3D" id="3.30.980.10">
    <property type="entry name" value="Threonyl-trna Synthetase, Chain A, domain 2"/>
    <property type="match status" value="1"/>
</dbReference>
<proteinExistence type="predicted"/>
<dbReference type="PANTHER" id="PTHR43462">
    <property type="entry name" value="ALANYL-TRNA EDITING PROTEIN"/>
    <property type="match status" value="1"/>
</dbReference>
<dbReference type="SUPFAM" id="SSF50447">
    <property type="entry name" value="Translation proteins"/>
    <property type="match status" value="1"/>
</dbReference>
<dbReference type="OrthoDB" id="9812949at2"/>
<dbReference type="GO" id="GO:0046872">
    <property type="term" value="F:metal ion binding"/>
    <property type="evidence" value="ECO:0007669"/>
    <property type="project" value="UniProtKB-KW"/>
</dbReference>
<feature type="domain" description="Alanyl-transfer RNA synthetases family profile" evidence="7">
    <location>
        <begin position="1"/>
        <end position="244"/>
    </location>
</feature>
<dbReference type="InterPro" id="IPR018165">
    <property type="entry name" value="Ala-tRNA-synth_IIc_core"/>
</dbReference>
<dbReference type="PROSITE" id="PS50860">
    <property type="entry name" value="AA_TRNA_LIGASE_II_ALA"/>
    <property type="match status" value="1"/>
</dbReference>
<dbReference type="InterPro" id="IPR009000">
    <property type="entry name" value="Transl_B-barrel_sf"/>
</dbReference>
<dbReference type="InterPro" id="IPR012947">
    <property type="entry name" value="tRNA_SAD"/>
</dbReference>
<comment type="subcellular location">
    <subcellularLocation>
        <location evidence="2">Cytoplasm</location>
    </subcellularLocation>
</comment>
<dbReference type="GO" id="GO:0005737">
    <property type="term" value="C:cytoplasm"/>
    <property type="evidence" value="ECO:0007669"/>
    <property type="project" value="UniProtKB-SubCell"/>
</dbReference>
<evidence type="ECO:0000259" key="7">
    <source>
        <dbReference type="PROSITE" id="PS50860"/>
    </source>
</evidence>
<protein>
    <recommendedName>
        <fullName evidence="3">Alanine--tRNA ligase</fullName>
    </recommendedName>
    <alternativeName>
        <fullName evidence="6">Alanyl-tRNA synthetase</fullName>
    </alternativeName>
</protein>
<keyword evidence="8" id="KW-0378">Hydrolase</keyword>
<evidence type="ECO:0000256" key="5">
    <source>
        <dbReference type="ARBA" id="ARBA00022833"/>
    </source>
</evidence>
<keyword evidence="4" id="KW-0479">Metal-binding</keyword>
<dbReference type="EMBL" id="NOXU01000031">
    <property type="protein sequence ID" value="OYQ32895.1"/>
    <property type="molecule type" value="Genomic_DNA"/>
</dbReference>
<accession>A0A255YW62</accession>
<evidence type="ECO:0000256" key="6">
    <source>
        <dbReference type="ARBA" id="ARBA00032577"/>
    </source>
</evidence>
<keyword evidence="9" id="KW-1185">Reference proteome</keyword>
<dbReference type="GO" id="GO:0002161">
    <property type="term" value="F:aminoacyl-tRNA deacylase activity"/>
    <property type="evidence" value="ECO:0007669"/>
    <property type="project" value="UniProtKB-ARBA"/>
</dbReference>
<evidence type="ECO:0000256" key="3">
    <source>
        <dbReference type="ARBA" id="ARBA00017959"/>
    </source>
</evidence>
<evidence type="ECO:0000256" key="4">
    <source>
        <dbReference type="ARBA" id="ARBA00022723"/>
    </source>
</evidence>
<dbReference type="PANTHER" id="PTHR43462:SF1">
    <property type="entry name" value="ALANYL-TRNA EDITING PROTEIN AARSD1"/>
    <property type="match status" value="1"/>
</dbReference>
<dbReference type="Pfam" id="PF01411">
    <property type="entry name" value="tRNA-synt_2c"/>
    <property type="match status" value="1"/>
</dbReference>
<dbReference type="SMART" id="SM00863">
    <property type="entry name" value="tRNA_SAD"/>
    <property type="match status" value="1"/>
</dbReference>
<dbReference type="GO" id="GO:0003676">
    <property type="term" value="F:nucleic acid binding"/>
    <property type="evidence" value="ECO:0007669"/>
    <property type="project" value="InterPro"/>
</dbReference>
<dbReference type="GO" id="GO:0006419">
    <property type="term" value="P:alanyl-tRNA aminoacylation"/>
    <property type="evidence" value="ECO:0007669"/>
    <property type="project" value="InterPro"/>
</dbReference>
<dbReference type="InterPro" id="IPR018164">
    <property type="entry name" value="Ala-tRNA-synth_IIc_N"/>
</dbReference>
<evidence type="ECO:0000313" key="8">
    <source>
        <dbReference type="EMBL" id="OYQ32895.1"/>
    </source>
</evidence>
<sequence length="244" mass="26163">MTLLFRDDPYQVEAEAVVLAAGPDGIILDRTLFYPNGGGQPGDTGSLRWDGGSTAIIDARKAQALVEQGAQVLHIPAPDALIPPVGATVTQQIDWDRRHRHMRMHTTLHLLCAVVPGAVTGGQVGADRSRLDFDVPSASLDKDAIETAVNELIAADYPVRERTITDTELDATPDLVRTMSVKPPTGSGSVRLLQIGTDDAIIDLQPCGGTHVARTGEIGGITIVKIENKGKQNRRVQLALRDKE</sequence>
<dbReference type="GO" id="GO:0005524">
    <property type="term" value="F:ATP binding"/>
    <property type="evidence" value="ECO:0007669"/>
    <property type="project" value="InterPro"/>
</dbReference>
<dbReference type="InterPro" id="IPR051335">
    <property type="entry name" value="Alanyl-tRNA_Editing_Enzymes"/>
</dbReference>
<dbReference type="RefSeq" id="WP_094457929.1">
    <property type="nucleotide sequence ID" value="NZ_NOXU01000031.1"/>
</dbReference>
<organism evidence="8 9">
    <name type="scientific">Niveispirillum lacus</name>
    <dbReference type="NCBI Taxonomy" id="1981099"/>
    <lineage>
        <taxon>Bacteria</taxon>
        <taxon>Pseudomonadati</taxon>
        <taxon>Pseudomonadota</taxon>
        <taxon>Alphaproteobacteria</taxon>
        <taxon>Rhodospirillales</taxon>
        <taxon>Azospirillaceae</taxon>
        <taxon>Niveispirillum</taxon>
    </lineage>
</organism>
<comment type="cofactor">
    <cofactor evidence="1">
        <name>Zn(2+)</name>
        <dbReference type="ChEBI" id="CHEBI:29105"/>
    </cofactor>
</comment>
<keyword evidence="5" id="KW-0862">Zinc</keyword>
<reference evidence="8 9" key="1">
    <citation type="submission" date="2017-07" db="EMBL/GenBank/DDBJ databases">
        <title>Niveispirillum cyanobacteriorum sp. nov., isolated from cyanobacterial aggregates in a eutrophic lake.</title>
        <authorList>
            <person name="Cai H."/>
        </authorList>
    </citation>
    <scope>NUCLEOTIDE SEQUENCE [LARGE SCALE GENOMIC DNA]</scope>
    <source>
        <strain evidence="9">TH1-14</strain>
    </source>
</reference>
<dbReference type="Proteomes" id="UP000216998">
    <property type="component" value="Unassembled WGS sequence"/>
</dbReference>
<comment type="caution">
    <text evidence="8">The sequence shown here is derived from an EMBL/GenBank/DDBJ whole genome shotgun (WGS) entry which is preliminary data.</text>
</comment>
<evidence type="ECO:0000256" key="1">
    <source>
        <dbReference type="ARBA" id="ARBA00001947"/>
    </source>
</evidence>
<dbReference type="AlphaFoldDB" id="A0A255YW62"/>
<dbReference type="SUPFAM" id="SSF55186">
    <property type="entry name" value="ThrRS/AlaRS common domain"/>
    <property type="match status" value="1"/>
</dbReference>
<name>A0A255YW62_9PROT</name>
<evidence type="ECO:0000313" key="9">
    <source>
        <dbReference type="Proteomes" id="UP000216998"/>
    </source>
</evidence>
<dbReference type="Gene3D" id="2.40.30.130">
    <property type="match status" value="1"/>
</dbReference>
<dbReference type="InterPro" id="IPR018163">
    <property type="entry name" value="Thr/Ala-tRNA-synth_IIc_edit"/>
</dbReference>
<dbReference type="Pfam" id="PF07973">
    <property type="entry name" value="tRNA_SAD"/>
    <property type="match status" value="1"/>
</dbReference>
<evidence type="ECO:0000256" key="2">
    <source>
        <dbReference type="ARBA" id="ARBA00004496"/>
    </source>
</evidence>